<keyword evidence="2" id="KW-0378">Hydrolase</keyword>
<dbReference type="CDD" id="cd00093">
    <property type="entry name" value="HTH_XRE"/>
    <property type="match status" value="1"/>
</dbReference>
<dbReference type="PROSITE" id="PS50943">
    <property type="entry name" value="HTH_CROC1"/>
    <property type="match status" value="1"/>
</dbReference>
<dbReference type="GO" id="GO:0004519">
    <property type="term" value="F:endonuclease activity"/>
    <property type="evidence" value="ECO:0007669"/>
    <property type="project" value="UniProtKB-KW"/>
</dbReference>
<keyword evidence="2" id="KW-0540">Nuclease</keyword>
<feature type="domain" description="HTH cro/C1-type" evidence="1">
    <location>
        <begin position="13"/>
        <end position="67"/>
    </location>
</feature>
<dbReference type="Pfam" id="PF13391">
    <property type="entry name" value="HNH_2"/>
    <property type="match status" value="1"/>
</dbReference>
<dbReference type="SUPFAM" id="SSF47413">
    <property type="entry name" value="lambda repressor-like DNA-binding domains"/>
    <property type="match status" value="1"/>
</dbReference>
<reference evidence="3" key="1">
    <citation type="journal article" date="2019" name="Int. J. Syst. Evol. Microbiol.">
        <title>The Global Catalogue of Microorganisms (GCM) 10K type strain sequencing project: providing services to taxonomists for standard genome sequencing and annotation.</title>
        <authorList>
            <consortium name="The Broad Institute Genomics Platform"/>
            <consortium name="The Broad Institute Genome Sequencing Center for Infectious Disease"/>
            <person name="Wu L."/>
            <person name="Ma J."/>
        </authorList>
    </citation>
    <scope>NUCLEOTIDE SEQUENCE [LARGE SCALE GENOMIC DNA]</scope>
    <source>
        <strain evidence="3">CCM 8980</strain>
    </source>
</reference>
<dbReference type="Gene3D" id="1.10.260.40">
    <property type="entry name" value="lambda repressor-like DNA-binding domains"/>
    <property type="match status" value="1"/>
</dbReference>
<organism evidence="2 3">
    <name type="scientific">Lacticaseibacillus mingshuiensis</name>
    <dbReference type="NCBI Taxonomy" id="2799574"/>
    <lineage>
        <taxon>Bacteria</taxon>
        <taxon>Bacillati</taxon>
        <taxon>Bacillota</taxon>
        <taxon>Bacilli</taxon>
        <taxon>Lactobacillales</taxon>
        <taxon>Lactobacillaceae</taxon>
        <taxon>Lacticaseibacillus</taxon>
    </lineage>
</organism>
<protein>
    <submittedName>
        <fullName evidence="2">HNH endonuclease</fullName>
    </submittedName>
</protein>
<evidence type="ECO:0000313" key="2">
    <source>
        <dbReference type="EMBL" id="MFD1428914.1"/>
    </source>
</evidence>
<name>A0ABW4CFS0_9LACO</name>
<keyword evidence="3" id="KW-1185">Reference proteome</keyword>
<dbReference type="InterPro" id="IPR001387">
    <property type="entry name" value="Cro/C1-type_HTH"/>
</dbReference>
<evidence type="ECO:0000259" key="1">
    <source>
        <dbReference type="PROSITE" id="PS50943"/>
    </source>
</evidence>
<dbReference type="Proteomes" id="UP001597196">
    <property type="component" value="Unassembled WGS sequence"/>
</dbReference>
<accession>A0ABW4CFS0</accession>
<dbReference type="SMART" id="SM00530">
    <property type="entry name" value="HTH_XRE"/>
    <property type="match status" value="1"/>
</dbReference>
<sequence>MTDQLARQFGHSLYQLRVSKNVSRQTVVDHNEISLNALTSIENGQATPKLETLKMLLQFYGLSFPQFFSQLEDNEESSGLNQTLRSLVKADARFFILDTKGATKDNNYQDQDFITYQWNERIFGKVREGDWFIYRRPASASKTGDFYFFGAGQIGRLTHAGNGDIKANLVNAFPFEHFLLKDDDLNSFQWHFKTRTRHDWMHFFNQYGMTRIDPDDFFGLIALVDSHSTQNTRYDLATLREEQEIYRTIQTGADAPTEQQSLETQRIGQGVLAEIVKSNYTFHCAITGISTRNFLVASHIIPWAKDPTRRLDPTNVICLSSLMDRAFDQGFITFDPAHNNRLVLAKVVHEDRRLEEALKPFSRKPLEMPIRARPSAEALQYHNDVIFRGN</sequence>
<gene>
    <name evidence="2" type="ORF">ACFQ4P_01455</name>
</gene>
<dbReference type="InterPro" id="IPR003615">
    <property type="entry name" value="HNH_nuc"/>
</dbReference>
<proteinExistence type="predicted"/>
<comment type="caution">
    <text evidence="2">The sequence shown here is derived from an EMBL/GenBank/DDBJ whole genome shotgun (WGS) entry which is preliminary data.</text>
</comment>
<evidence type="ECO:0000313" key="3">
    <source>
        <dbReference type="Proteomes" id="UP001597196"/>
    </source>
</evidence>
<keyword evidence="2" id="KW-0255">Endonuclease</keyword>
<dbReference type="RefSeq" id="WP_203626018.1">
    <property type="nucleotide sequence ID" value="NZ_BOLQ01000001.1"/>
</dbReference>
<dbReference type="EMBL" id="JBHTOC010000001">
    <property type="protein sequence ID" value="MFD1428914.1"/>
    <property type="molecule type" value="Genomic_DNA"/>
</dbReference>
<dbReference type="InterPro" id="IPR010982">
    <property type="entry name" value="Lambda_DNA-bd_dom_sf"/>
</dbReference>